<evidence type="ECO:0000256" key="6">
    <source>
        <dbReference type="ARBA" id="ARBA00022723"/>
    </source>
</evidence>
<dbReference type="Pfam" id="PF00067">
    <property type="entry name" value="p450"/>
    <property type="match status" value="1"/>
</dbReference>
<dbReference type="GO" id="GO:0005506">
    <property type="term" value="F:iron ion binding"/>
    <property type="evidence" value="ECO:0007669"/>
    <property type="project" value="InterPro"/>
</dbReference>
<evidence type="ECO:0000256" key="11">
    <source>
        <dbReference type="ARBA" id="ARBA00023136"/>
    </source>
</evidence>
<dbReference type="OrthoDB" id="2789670at2759"/>
<organism evidence="12 13">
    <name type="scientific">Punica granatum</name>
    <name type="common">Pomegranate</name>
    <dbReference type="NCBI Taxonomy" id="22663"/>
    <lineage>
        <taxon>Eukaryota</taxon>
        <taxon>Viridiplantae</taxon>
        <taxon>Streptophyta</taxon>
        <taxon>Embryophyta</taxon>
        <taxon>Tracheophyta</taxon>
        <taxon>Spermatophyta</taxon>
        <taxon>Magnoliopsida</taxon>
        <taxon>eudicotyledons</taxon>
        <taxon>Gunneridae</taxon>
        <taxon>Pentapetalae</taxon>
        <taxon>rosids</taxon>
        <taxon>malvids</taxon>
        <taxon>Myrtales</taxon>
        <taxon>Lythraceae</taxon>
        <taxon>Punica</taxon>
    </lineage>
</organism>
<keyword evidence="7" id="KW-1133">Transmembrane helix</keyword>
<reference evidence="13" key="2">
    <citation type="submission" date="2025-08" db="UniProtKB">
        <authorList>
            <consortium name="RefSeq"/>
        </authorList>
    </citation>
    <scope>IDENTIFICATION</scope>
    <source>
        <tissue evidence="13">Leaf</tissue>
    </source>
</reference>
<dbReference type="Gene3D" id="1.10.630.10">
    <property type="entry name" value="Cytochrome P450"/>
    <property type="match status" value="1"/>
</dbReference>
<evidence type="ECO:0000256" key="7">
    <source>
        <dbReference type="ARBA" id="ARBA00022989"/>
    </source>
</evidence>
<comment type="similarity">
    <text evidence="3">Belongs to the cytochrome P450 family.</text>
</comment>
<dbReference type="GO" id="GO:0016020">
    <property type="term" value="C:membrane"/>
    <property type="evidence" value="ECO:0007669"/>
    <property type="project" value="UniProtKB-SubCell"/>
</dbReference>
<dbReference type="InterPro" id="IPR002401">
    <property type="entry name" value="Cyt_P450_E_grp-I"/>
</dbReference>
<dbReference type="Proteomes" id="UP000515151">
    <property type="component" value="Chromosome 7"/>
</dbReference>
<reference evidence="12" key="1">
    <citation type="journal article" date="2020" name="Plant Biotechnol. J.">
        <title>The pomegranate (Punica granatum L.) draft genome dissects genetic divergence between soft- and hard-seeded cultivars.</title>
        <authorList>
            <person name="Luo X."/>
            <person name="Li H."/>
            <person name="Wu Z."/>
            <person name="Yao W."/>
            <person name="Zhao P."/>
            <person name="Cao D."/>
            <person name="Yu H."/>
            <person name="Li K."/>
            <person name="Poudel K."/>
            <person name="Zhao D."/>
            <person name="Zhang F."/>
            <person name="Xia X."/>
            <person name="Chen L."/>
            <person name="Wang Q."/>
            <person name="Jing D."/>
            <person name="Cao S."/>
        </authorList>
    </citation>
    <scope>NUCLEOTIDE SEQUENCE [LARGE SCALE GENOMIC DNA]</scope>
    <source>
        <strain evidence="12">cv. Tunisia</strain>
    </source>
</reference>
<dbReference type="GO" id="GO:0016705">
    <property type="term" value="F:oxidoreductase activity, acting on paired donors, with incorporation or reduction of molecular oxygen"/>
    <property type="evidence" value="ECO:0007669"/>
    <property type="project" value="InterPro"/>
</dbReference>
<comment type="subcellular location">
    <subcellularLocation>
        <location evidence="2">Membrane</location>
    </subcellularLocation>
</comment>
<name>A0A6P8EJS9_PUNGR</name>
<dbReference type="GO" id="GO:0020037">
    <property type="term" value="F:heme binding"/>
    <property type="evidence" value="ECO:0007669"/>
    <property type="project" value="InterPro"/>
</dbReference>
<gene>
    <name evidence="13" type="primary">LOC116215179</name>
</gene>
<evidence type="ECO:0000256" key="5">
    <source>
        <dbReference type="ARBA" id="ARBA00022692"/>
    </source>
</evidence>
<dbReference type="GeneID" id="116215179"/>
<evidence type="ECO:0000256" key="8">
    <source>
        <dbReference type="ARBA" id="ARBA00023002"/>
    </source>
</evidence>
<accession>A0A6P8EJS9</accession>
<evidence type="ECO:0000256" key="10">
    <source>
        <dbReference type="ARBA" id="ARBA00023033"/>
    </source>
</evidence>
<evidence type="ECO:0000256" key="1">
    <source>
        <dbReference type="ARBA" id="ARBA00001971"/>
    </source>
</evidence>
<keyword evidence="11" id="KW-0472">Membrane</keyword>
<dbReference type="PANTHER" id="PTHR47947">
    <property type="entry name" value="CYTOCHROME P450 82C3-RELATED"/>
    <property type="match status" value="1"/>
</dbReference>
<keyword evidence="6" id="KW-0479">Metal-binding</keyword>
<dbReference type="PRINTS" id="PR00463">
    <property type="entry name" value="EP450I"/>
</dbReference>
<comment type="cofactor">
    <cofactor evidence="1">
        <name>heme</name>
        <dbReference type="ChEBI" id="CHEBI:30413"/>
    </cofactor>
</comment>
<evidence type="ECO:0000313" key="13">
    <source>
        <dbReference type="RefSeq" id="XP_031406649.1"/>
    </source>
</evidence>
<evidence type="ECO:0000256" key="3">
    <source>
        <dbReference type="ARBA" id="ARBA00010617"/>
    </source>
</evidence>
<evidence type="ECO:0000313" key="12">
    <source>
        <dbReference type="Proteomes" id="UP000515151"/>
    </source>
</evidence>
<dbReference type="SMR" id="A0A6P8EJS9"/>
<keyword evidence="12" id="KW-1185">Reference proteome</keyword>
<keyword evidence="9" id="KW-0408">Iron</keyword>
<dbReference type="InterPro" id="IPR036396">
    <property type="entry name" value="Cyt_P450_sf"/>
</dbReference>
<proteinExistence type="inferred from homology"/>
<evidence type="ECO:0000256" key="9">
    <source>
        <dbReference type="ARBA" id="ARBA00023004"/>
    </source>
</evidence>
<sequence length="110" mass="12562">MSGNYNRWFRNNSDHVDLGIACLMNHPEALKKGWEELDTVVGRDRLVDDSDIPKLPYLQAVVKETARRYPSGPLLSPREATEDCTVAGYYISKGTQIMVNSWKVQHDPWV</sequence>
<keyword evidence="8" id="KW-0560">Oxidoreductase</keyword>
<dbReference type="InterPro" id="IPR050651">
    <property type="entry name" value="Plant_Cytochrome_P450_Monoox"/>
</dbReference>
<dbReference type="PANTHER" id="PTHR47947:SF26">
    <property type="entry name" value="CYTOCHROME P450"/>
    <property type="match status" value="1"/>
</dbReference>
<protein>
    <submittedName>
        <fullName evidence="13">Xanthotoxin 5-hydroxylase CYP82C4-like</fullName>
    </submittedName>
</protein>
<keyword evidence="5" id="KW-0812">Transmembrane</keyword>
<dbReference type="RefSeq" id="XP_031406649.1">
    <property type="nucleotide sequence ID" value="XM_031550789.1"/>
</dbReference>
<dbReference type="GO" id="GO:0004497">
    <property type="term" value="F:monooxygenase activity"/>
    <property type="evidence" value="ECO:0007669"/>
    <property type="project" value="UniProtKB-KW"/>
</dbReference>
<evidence type="ECO:0000256" key="2">
    <source>
        <dbReference type="ARBA" id="ARBA00004370"/>
    </source>
</evidence>
<keyword evidence="10" id="KW-0503">Monooxygenase</keyword>
<dbReference type="AlphaFoldDB" id="A0A6P8EJS9"/>
<keyword evidence="4" id="KW-0349">Heme</keyword>
<dbReference type="InterPro" id="IPR001128">
    <property type="entry name" value="Cyt_P450"/>
</dbReference>
<dbReference type="SUPFAM" id="SSF48264">
    <property type="entry name" value="Cytochrome P450"/>
    <property type="match status" value="1"/>
</dbReference>
<evidence type="ECO:0000256" key="4">
    <source>
        <dbReference type="ARBA" id="ARBA00022617"/>
    </source>
</evidence>